<accession>A0A9P5Y0I5</accession>
<evidence type="ECO:0000256" key="1">
    <source>
        <dbReference type="ARBA" id="ARBA00004370"/>
    </source>
</evidence>
<organism evidence="6 7">
    <name type="scientific">Collybia nuda</name>
    <dbReference type="NCBI Taxonomy" id="64659"/>
    <lineage>
        <taxon>Eukaryota</taxon>
        <taxon>Fungi</taxon>
        <taxon>Dikarya</taxon>
        <taxon>Basidiomycota</taxon>
        <taxon>Agaricomycotina</taxon>
        <taxon>Agaricomycetes</taxon>
        <taxon>Agaricomycetidae</taxon>
        <taxon>Agaricales</taxon>
        <taxon>Tricholomatineae</taxon>
        <taxon>Clitocybaceae</taxon>
        <taxon>Collybia</taxon>
    </lineage>
</organism>
<dbReference type="PANTHER" id="PTHR23427">
    <property type="entry name" value="SURFEIT LOCUS PROTEIN"/>
    <property type="match status" value="1"/>
</dbReference>
<dbReference type="Pfam" id="PF02104">
    <property type="entry name" value="SURF1"/>
    <property type="match status" value="1"/>
</dbReference>
<comment type="caution">
    <text evidence="5">Lacks conserved residue(s) required for the propagation of feature annotation.</text>
</comment>
<dbReference type="PANTHER" id="PTHR23427:SF2">
    <property type="entry name" value="SURFEIT LOCUS PROTEIN 1"/>
    <property type="match status" value="1"/>
</dbReference>
<evidence type="ECO:0000256" key="2">
    <source>
        <dbReference type="ARBA" id="ARBA00022692"/>
    </source>
</evidence>
<dbReference type="GO" id="GO:0005743">
    <property type="term" value="C:mitochondrial inner membrane"/>
    <property type="evidence" value="ECO:0007669"/>
    <property type="project" value="UniProtKB-SubCell"/>
</dbReference>
<dbReference type="PROSITE" id="PS50895">
    <property type="entry name" value="SURF1"/>
    <property type="match status" value="1"/>
</dbReference>
<proteinExistence type="inferred from homology"/>
<dbReference type="InterPro" id="IPR045214">
    <property type="entry name" value="Surf1/Surf4"/>
</dbReference>
<comment type="function">
    <text evidence="5">Probably involved in the biogenesis of the COX complex.</text>
</comment>
<keyword evidence="7" id="KW-1185">Reference proteome</keyword>
<dbReference type="InterPro" id="IPR002994">
    <property type="entry name" value="Surf1/Shy1"/>
</dbReference>
<reference evidence="6" key="1">
    <citation type="submission" date="2020-11" db="EMBL/GenBank/DDBJ databases">
        <authorList>
            <consortium name="DOE Joint Genome Institute"/>
            <person name="Ahrendt S."/>
            <person name="Riley R."/>
            <person name="Andreopoulos W."/>
            <person name="Labutti K."/>
            <person name="Pangilinan J."/>
            <person name="Ruiz-Duenas F.J."/>
            <person name="Barrasa J.M."/>
            <person name="Sanchez-Garcia M."/>
            <person name="Camarero S."/>
            <person name="Miyauchi S."/>
            <person name="Serrano A."/>
            <person name="Linde D."/>
            <person name="Babiker R."/>
            <person name="Drula E."/>
            <person name="Ayuso-Fernandez I."/>
            <person name="Pacheco R."/>
            <person name="Padilla G."/>
            <person name="Ferreira P."/>
            <person name="Barriuso J."/>
            <person name="Kellner H."/>
            <person name="Castanera R."/>
            <person name="Alfaro M."/>
            <person name="Ramirez L."/>
            <person name="Pisabarro A.G."/>
            <person name="Kuo A."/>
            <person name="Tritt A."/>
            <person name="Lipzen A."/>
            <person name="He G."/>
            <person name="Yan M."/>
            <person name="Ng V."/>
            <person name="Cullen D."/>
            <person name="Martin F."/>
            <person name="Rosso M.-N."/>
            <person name="Henrissat B."/>
            <person name="Hibbett D."/>
            <person name="Martinez A.T."/>
            <person name="Grigoriev I.V."/>
        </authorList>
    </citation>
    <scope>NUCLEOTIDE SEQUENCE</scope>
    <source>
        <strain evidence="6">CBS 247.69</strain>
    </source>
</reference>
<dbReference type="Proteomes" id="UP000807353">
    <property type="component" value="Unassembled WGS sequence"/>
</dbReference>
<sequence>MFSLRPLKGVGTFAHFKPYRSNIAIQTRRFFFSKRTTDVPAIYKPRQEPWMNPTMIVIGFIPFFTFALGTWQLYRLQWKVALIDELEEKLHLQPLSLPPKINLSAIPEFVFRKVSLKGKWDHAHSMLFVPRVREGVHGAHVITPLLRENGSTVLVDRGFVSNDFISSYLREEGDVEVLGMLRTSQPRNSFTPDNHPEEGLWYWTDVDAMAEYAGGEGAGVQPVYIEQIFEGHAGEAETRLSKGIPIGRAPTIDLRNAHLSYVITWFALSGFTAFMFARVLVHKKRFSSRRLPRFN</sequence>
<evidence type="ECO:0000313" key="6">
    <source>
        <dbReference type="EMBL" id="KAF9460108.1"/>
    </source>
</evidence>
<evidence type="ECO:0000256" key="5">
    <source>
        <dbReference type="RuleBase" id="RU363076"/>
    </source>
</evidence>
<keyword evidence="4 5" id="KW-0472">Membrane</keyword>
<comment type="subcellular location">
    <subcellularLocation>
        <location evidence="1">Membrane</location>
    </subcellularLocation>
    <subcellularLocation>
        <location evidence="5">Mitochondrion inner membrane</location>
        <topology evidence="5">Multi-pass membrane protein</topology>
    </subcellularLocation>
</comment>
<comment type="caution">
    <text evidence="6">The sequence shown here is derived from an EMBL/GenBank/DDBJ whole genome shotgun (WGS) entry which is preliminary data.</text>
</comment>
<keyword evidence="2 5" id="KW-0812">Transmembrane</keyword>
<evidence type="ECO:0000256" key="3">
    <source>
        <dbReference type="ARBA" id="ARBA00022989"/>
    </source>
</evidence>
<keyword evidence="3 5" id="KW-1133">Transmembrane helix</keyword>
<comment type="similarity">
    <text evidence="5">Belongs to the SURF1 family.</text>
</comment>
<name>A0A9P5Y0I5_9AGAR</name>
<evidence type="ECO:0000313" key="7">
    <source>
        <dbReference type="Proteomes" id="UP000807353"/>
    </source>
</evidence>
<dbReference type="AlphaFoldDB" id="A0A9P5Y0I5"/>
<gene>
    <name evidence="6" type="ORF">BDZ94DRAFT_1324291</name>
</gene>
<keyword evidence="5" id="KW-0496">Mitochondrion</keyword>
<dbReference type="CDD" id="cd06662">
    <property type="entry name" value="SURF1"/>
    <property type="match status" value="1"/>
</dbReference>
<keyword evidence="5" id="KW-0999">Mitochondrion inner membrane</keyword>
<feature type="transmembrane region" description="Helical" evidence="5">
    <location>
        <begin position="259"/>
        <end position="281"/>
    </location>
</feature>
<dbReference type="GO" id="GO:0033617">
    <property type="term" value="P:mitochondrial respiratory chain complex IV assembly"/>
    <property type="evidence" value="ECO:0007669"/>
    <property type="project" value="TreeGrafter"/>
</dbReference>
<dbReference type="OrthoDB" id="10040024at2759"/>
<evidence type="ECO:0000256" key="4">
    <source>
        <dbReference type="ARBA" id="ARBA00023136"/>
    </source>
</evidence>
<protein>
    <recommendedName>
        <fullName evidence="5">SURF1-like protein</fullName>
    </recommendedName>
</protein>
<dbReference type="EMBL" id="MU150304">
    <property type="protein sequence ID" value="KAF9460108.1"/>
    <property type="molecule type" value="Genomic_DNA"/>
</dbReference>